<feature type="transmembrane region" description="Helical" evidence="1">
    <location>
        <begin position="94"/>
        <end position="117"/>
    </location>
</feature>
<feature type="transmembrane region" description="Helical" evidence="1">
    <location>
        <begin position="138"/>
        <end position="164"/>
    </location>
</feature>
<dbReference type="KEGG" id="sals:SLNWT_3133"/>
<feature type="transmembrane region" description="Helical" evidence="1">
    <location>
        <begin position="307"/>
        <end position="325"/>
    </location>
</feature>
<keyword evidence="1" id="KW-0812">Transmembrane</keyword>
<organism evidence="2 3">
    <name type="scientific">Streptomyces albus (strain ATCC 21838 / DSM 41398 / FERM P-419 / JCM 4703 / NBRC 107858)</name>
    <dbReference type="NCBI Taxonomy" id="1081613"/>
    <lineage>
        <taxon>Bacteria</taxon>
        <taxon>Bacillati</taxon>
        <taxon>Actinomycetota</taxon>
        <taxon>Actinomycetes</taxon>
        <taxon>Kitasatosporales</taxon>
        <taxon>Streptomycetaceae</taxon>
        <taxon>Streptomyces</taxon>
    </lineage>
</organism>
<feature type="transmembrane region" description="Helical" evidence="1">
    <location>
        <begin position="354"/>
        <end position="376"/>
    </location>
</feature>
<evidence type="ECO:0000313" key="3">
    <source>
        <dbReference type="Proteomes" id="UP000031523"/>
    </source>
</evidence>
<reference evidence="2 3" key="1">
    <citation type="submission" date="2015-01" db="EMBL/GenBank/DDBJ databases">
        <title>Enhanced salinomycin production by adjusting the supply of polyketide extender units in Streptomyce albus DSM 41398.</title>
        <authorList>
            <person name="Lu C."/>
        </authorList>
    </citation>
    <scope>NUCLEOTIDE SEQUENCE [LARGE SCALE GENOMIC DNA]</scope>
    <source>
        <strain evidence="3">ATCC 21838 / DSM 41398 / FERM P-419 / JCM 4703 / NBRC 107858</strain>
    </source>
</reference>
<keyword evidence="1" id="KW-1133">Transmembrane helix</keyword>
<protein>
    <submittedName>
        <fullName evidence="2">ABC transporter membrane-spanning protein</fullName>
    </submittedName>
</protein>
<name>A0A0B5EPK6_STRA4</name>
<proteinExistence type="predicted"/>
<evidence type="ECO:0000313" key="2">
    <source>
        <dbReference type="EMBL" id="AJE83509.1"/>
    </source>
</evidence>
<feature type="transmembrane region" description="Helical" evidence="1">
    <location>
        <begin position="250"/>
        <end position="271"/>
    </location>
</feature>
<keyword evidence="1" id="KW-0472">Membrane</keyword>
<feature type="transmembrane region" description="Helical" evidence="1">
    <location>
        <begin position="465"/>
        <end position="483"/>
    </location>
</feature>
<feature type="transmembrane region" description="Helical" evidence="1">
    <location>
        <begin position="204"/>
        <end position="222"/>
    </location>
</feature>
<dbReference type="AlphaFoldDB" id="A0A0B5EPK6"/>
<gene>
    <name evidence="2" type="ORF">SLNWT_3133</name>
</gene>
<dbReference type="EMBL" id="CP010519">
    <property type="protein sequence ID" value="AJE83509.1"/>
    <property type="molecule type" value="Genomic_DNA"/>
</dbReference>
<keyword evidence="3" id="KW-1185">Reference proteome</keyword>
<sequence>MTAVALPAVRRGGGSRQFAGTGALLRLALRRDRVMLPVWVLVVGGVVGGAAGGLKGVYDTAEKRAQVATDMTGNSSLRALYGPVFDDSIGGLVAWRYGAFATVIAAVLSLLLVVRHTREEEETGRQEMVSSAMVGRRAPLTAALLTALIANLGIVLLVTAGLSAEGQGGAFAFGLALGGVGMLFAGIAAIVAQITESARLAKGMTAAVLGVFFALRAAGDAATDDASSPLNWISPLGWAENVRAFGEERWGVFGLFALAVLVTVAAAYTLAGRRDLGLSFLPPRPGPAEGRLATAGGLAWRLQRGSLFGWTVGFLLAGILFGGMAEGAADLVGDNESTRDLFERMGGQSGITEAFLSSMVSLFGMIAALYAVASVLRLHGEETSQRAEPLLSNAVSRITWAAGHLAVAFGGAAVILLAGGAGMAIGYGDQAPDILGASLVQVPAVWVLAGIALVLYAVVPKAATLGWAAAGLCLALGWIGPAADLPQSVMNISPFGHLPKLPGPEMQWTPVVVLLVLSVALVAAGLAGLRRRDQIS</sequence>
<feature type="transmembrane region" description="Helical" evidence="1">
    <location>
        <begin position="34"/>
        <end position="54"/>
    </location>
</feature>
<feature type="transmembrane region" description="Helical" evidence="1">
    <location>
        <begin position="170"/>
        <end position="192"/>
    </location>
</feature>
<accession>A0A0B5EPK6</accession>
<feature type="transmembrane region" description="Helical" evidence="1">
    <location>
        <begin position="434"/>
        <end position="458"/>
    </location>
</feature>
<evidence type="ECO:0000256" key="1">
    <source>
        <dbReference type="SAM" id="Phobius"/>
    </source>
</evidence>
<feature type="transmembrane region" description="Helical" evidence="1">
    <location>
        <begin position="508"/>
        <end position="529"/>
    </location>
</feature>
<feature type="transmembrane region" description="Helical" evidence="1">
    <location>
        <begin position="405"/>
        <end position="428"/>
    </location>
</feature>
<dbReference type="Proteomes" id="UP000031523">
    <property type="component" value="Chromosome"/>
</dbReference>